<evidence type="ECO:0000313" key="1">
    <source>
        <dbReference type="EMBL" id="KAJ8976264.1"/>
    </source>
</evidence>
<dbReference type="InterPro" id="IPR001360">
    <property type="entry name" value="Glyco_hydro_1"/>
</dbReference>
<proteinExistence type="predicted"/>
<organism evidence="1 2">
    <name type="scientific">Molorchus minor</name>
    <dbReference type="NCBI Taxonomy" id="1323400"/>
    <lineage>
        <taxon>Eukaryota</taxon>
        <taxon>Metazoa</taxon>
        <taxon>Ecdysozoa</taxon>
        <taxon>Arthropoda</taxon>
        <taxon>Hexapoda</taxon>
        <taxon>Insecta</taxon>
        <taxon>Pterygota</taxon>
        <taxon>Neoptera</taxon>
        <taxon>Endopterygota</taxon>
        <taxon>Coleoptera</taxon>
        <taxon>Polyphaga</taxon>
        <taxon>Cucujiformia</taxon>
        <taxon>Chrysomeloidea</taxon>
        <taxon>Cerambycidae</taxon>
        <taxon>Lamiinae</taxon>
        <taxon>Monochamini</taxon>
        <taxon>Molorchus</taxon>
    </lineage>
</organism>
<accession>A0ABQ9JDM6</accession>
<dbReference type="Proteomes" id="UP001162164">
    <property type="component" value="Unassembled WGS sequence"/>
</dbReference>
<dbReference type="InterPro" id="IPR017853">
    <property type="entry name" value="GH"/>
</dbReference>
<dbReference type="EMBL" id="JAPWTJ010000701">
    <property type="protein sequence ID" value="KAJ8976264.1"/>
    <property type="molecule type" value="Genomic_DNA"/>
</dbReference>
<name>A0ABQ9JDM6_9CUCU</name>
<dbReference type="Pfam" id="PF00232">
    <property type="entry name" value="Glyco_hydro_1"/>
    <property type="match status" value="1"/>
</dbReference>
<protein>
    <recommendedName>
        <fullName evidence="3">Beta-glucosidase</fullName>
    </recommendedName>
</protein>
<comment type="caution">
    <text evidence="1">The sequence shown here is derived from an EMBL/GenBank/DDBJ whole genome shotgun (WGS) entry which is preliminary data.</text>
</comment>
<dbReference type="PROSITE" id="PS00653">
    <property type="entry name" value="GLYCOSYL_HYDROL_F1_2"/>
    <property type="match status" value="1"/>
</dbReference>
<gene>
    <name evidence="1" type="ORF">NQ317_006342</name>
</gene>
<dbReference type="Gene3D" id="3.20.20.80">
    <property type="entry name" value="Glycosidases"/>
    <property type="match status" value="1"/>
</dbReference>
<dbReference type="InterPro" id="IPR033132">
    <property type="entry name" value="GH_1_N_CS"/>
</dbReference>
<evidence type="ECO:0008006" key="3">
    <source>
        <dbReference type="Google" id="ProtNLM"/>
    </source>
</evidence>
<keyword evidence="2" id="KW-1185">Reference proteome</keyword>
<sequence>MLNGKILKSDLADDVSNKYFPDDFMFGTATAAYQIEGAWNEDGKGENIWDNYTHGHPEPNPLKNCISSFYEFIVYKKSVTLKFQEEQILMPYLNLKSIAYYVSHPLEIYIVAEKDISSKELSSAIYRHTFRPTRSIFLNIR</sequence>
<reference evidence="1" key="1">
    <citation type="journal article" date="2023" name="Insect Mol. Biol.">
        <title>Genome sequencing provides insights into the evolution of gene families encoding plant cell wall-degrading enzymes in longhorned beetles.</title>
        <authorList>
            <person name="Shin N.R."/>
            <person name="Okamura Y."/>
            <person name="Kirsch R."/>
            <person name="Pauchet Y."/>
        </authorList>
    </citation>
    <scope>NUCLEOTIDE SEQUENCE</scope>
    <source>
        <strain evidence="1">MMC_N1</strain>
    </source>
</reference>
<dbReference type="SUPFAM" id="SSF51445">
    <property type="entry name" value="(Trans)glycosidases"/>
    <property type="match status" value="1"/>
</dbReference>
<evidence type="ECO:0000313" key="2">
    <source>
        <dbReference type="Proteomes" id="UP001162164"/>
    </source>
</evidence>